<keyword evidence="13" id="KW-0456">Lyase</keyword>
<dbReference type="InterPro" id="IPR003568">
    <property type="entry name" value="Cyt_c_biogenesis_CcmF"/>
</dbReference>
<evidence type="ECO:0000256" key="7">
    <source>
        <dbReference type="ARBA" id="ARBA00022989"/>
    </source>
</evidence>
<keyword evidence="14" id="KW-1185">Reference proteome</keyword>
<dbReference type="GO" id="GO:0020037">
    <property type="term" value="F:heme binding"/>
    <property type="evidence" value="ECO:0007669"/>
    <property type="project" value="InterPro"/>
</dbReference>
<dbReference type="GO" id="GO:0015232">
    <property type="term" value="F:heme transmembrane transporter activity"/>
    <property type="evidence" value="ECO:0007669"/>
    <property type="project" value="InterPro"/>
</dbReference>
<dbReference type="PANTHER" id="PTHR43653">
    <property type="entry name" value="CYTOCHROME C ASSEMBLY PROTEIN-RELATED"/>
    <property type="match status" value="1"/>
</dbReference>
<dbReference type="PRINTS" id="PR01410">
    <property type="entry name" value="CCBIOGENESIS"/>
</dbReference>
<feature type="transmembrane region" description="Helical" evidence="10">
    <location>
        <begin position="425"/>
        <end position="445"/>
    </location>
</feature>
<dbReference type="PANTHER" id="PTHR43653:SF1">
    <property type="entry name" value="CYTOCHROME C-TYPE BIOGENESIS PROTEIN CCMF"/>
    <property type="match status" value="1"/>
</dbReference>
<feature type="transmembrane region" description="Helical" evidence="10">
    <location>
        <begin position="614"/>
        <end position="633"/>
    </location>
</feature>
<dbReference type="AlphaFoldDB" id="A0A4R4DUV4"/>
<accession>A0A4R4DUV4</accession>
<feature type="transmembrane region" description="Helical" evidence="10">
    <location>
        <begin position="96"/>
        <end position="113"/>
    </location>
</feature>
<feature type="transmembrane region" description="Helical" evidence="10">
    <location>
        <begin position="40"/>
        <end position="62"/>
    </location>
</feature>
<evidence type="ECO:0000256" key="5">
    <source>
        <dbReference type="ARBA" id="ARBA00022692"/>
    </source>
</evidence>
<proteinExistence type="inferred from homology"/>
<protein>
    <submittedName>
        <fullName evidence="13">Heme lyase CcmF/NrfE family subunit</fullName>
    </submittedName>
</protein>
<sequence length="654" mass="68865">MIPELGHFALALALALSLLQVGVGFWGAHRAEARLMAATAPIAAGVLVAVGAAWACLAWAYVVNDTTVLNVVQNSHSAKPLLYKLSGTWGNHEGSMVLWVLILALCGGAVAGFGANLPSALQARVLAVLALVSVGFLGFILATSNPFDRVWPPPPDGQGLNPILQDPGLAFHPPLLYLGYVGSAVTYAFAVAALLEGRVDAAWGRWVRPWALAAWAFLTLGIALGSWWAYYELGWGGYWFWDPVENASLLPWLAGCALLHSAIVVEKREALKTWTVFLALLAFGLSLLGTFLVRSGVLTSVHAFANDPARGVFILGLLAAFVGGGFLLFAWRAGTLAPAGLFAPLSREGSLVLNNLLLCSIAAVVLVGTLYPMFADLILKEKISVGPPFFNTATLPLAAPLIGAMGFGPVLPWKRARLLPALQRLWWAALAGLGAVLLCLAIEGYRIGPAIGFGAAAWVIGAALADIADRIALFSRPRAALARARGLPRAAWGGALAHAGLGVTILGLAGMGLATDKLALLKPGEATTLAGLEYRLTGLRDVQGPNWTARRATLEVRNGDRLVTVLEPDKRSFAVSRMNTSEAAIHTTWLSDLYAVLGEERDGGAVVRLHHNPLAPWIWLGGALMALGGGLSLSDRRMRVSAPAAKGLKAGARA</sequence>
<dbReference type="InterPro" id="IPR002541">
    <property type="entry name" value="Cyt_c_assembly"/>
</dbReference>
<keyword evidence="4" id="KW-0997">Cell inner membrane</keyword>
<evidence type="ECO:0000313" key="13">
    <source>
        <dbReference type="EMBL" id="TCZ66067.1"/>
    </source>
</evidence>
<feature type="domain" description="Cytochrome c-type biogenesis protein CcmF C-terminal" evidence="12">
    <location>
        <begin position="315"/>
        <end position="636"/>
    </location>
</feature>
<feature type="transmembrane region" description="Helical" evidence="10">
    <location>
        <begin position="394"/>
        <end position="413"/>
    </location>
</feature>
<dbReference type="EMBL" id="SKBM01000002">
    <property type="protein sequence ID" value="TCZ66067.1"/>
    <property type="molecule type" value="Genomic_DNA"/>
</dbReference>
<dbReference type="GO" id="GO:0005886">
    <property type="term" value="C:plasma membrane"/>
    <property type="evidence" value="ECO:0007669"/>
    <property type="project" value="UniProtKB-SubCell"/>
</dbReference>
<comment type="similarity">
    <text evidence="2">Belongs to the CcmF/CycK/Ccl1/NrfE/CcsA family.</text>
</comment>
<evidence type="ECO:0000256" key="10">
    <source>
        <dbReference type="SAM" id="Phobius"/>
    </source>
</evidence>
<dbReference type="GO" id="GO:0016829">
    <property type="term" value="F:lyase activity"/>
    <property type="evidence" value="ECO:0007669"/>
    <property type="project" value="UniProtKB-KW"/>
</dbReference>
<organism evidence="13 14">
    <name type="scientific">Roseicella aquatilis</name>
    <dbReference type="NCBI Taxonomy" id="2527868"/>
    <lineage>
        <taxon>Bacteria</taxon>
        <taxon>Pseudomonadati</taxon>
        <taxon>Pseudomonadota</taxon>
        <taxon>Alphaproteobacteria</taxon>
        <taxon>Acetobacterales</taxon>
        <taxon>Roseomonadaceae</taxon>
        <taxon>Roseicella</taxon>
    </lineage>
</organism>
<feature type="transmembrane region" description="Helical" evidence="10">
    <location>
        <begin position="175"/>
        <end position="195"/>
    </location>
</feature>
<dbReference type="Proteomes" id="UP000295023">
    <property type="component" value="Unassembled WGS sequence"/>
</dbReference>
<feature type="transmembrane region" description="Helical" evidence="10">
    <location>
        <begin position="273"/>
        <end position="292"/>
    </location>
</feature>
<feature type="transmembrane region" description="Helical" evidence="10">
    <location>
        <begin position="6"/>
        <end position="28"/>
    </location>
</feature>
<name>A0A4R4DUV4_9PROT</name>
<feature type="transmembrane region" description="Helical" evidence="10">
    <location>
        <begin position="249"/>
        <end position="266"/>
    </location>
</feature>
<comment type="subcellular location">
    <subcellularLocation>
        <location evidence="1">Cell inner membrane</location>
        <topology evidence="1">Multi-pass membrane protein</topology>
    </subcellularLocation>
</comment>
<feature type="transmembrane region" description="Helical" evidence="10">
    <location>
        <begin position="490"/>
        <end position="514"/>
    </location>
</feature>
<dbReference type="PRINTS" id="PR01411">
    <property type="entry name" value="CCMFBIOGNSIS"/>
</dbReference>
<comment type="function">
    <text evidence="9">Required for the biogenesis of c-type cytochromes. Possible subunit of a heme lyase.</text>
</comment>
<dbReference type="NCBIfam" id="NF007691">
    <property type="entry name" value="PRK10369.1"/>
    <property type="match status" value="1"/>
</dbReference>
<dbReference type="OrthoDB" id="9761451at2"/>
<feature type="domain" description="Cytochrome c assembly protein" evidence="11">
    <location>
        <begin position="89"/>
        <end position="295"/>
    </location>
</feature>
<dbReference type="GO" id="GO:0017004">
    <property type="term" value="P:cytochrome complex assembly"/>
    <property type="evidence" value="ECO:0007669"/>
    <property type="project" value="UniProtKB-KW"/>
</dbReference>
<evidence type="ECO:0000256" key="4">
    <source>
        <dbReference type="ARBA" id="ARBA00022519"/>
    </source>
</evidence>
<evidence type="ECO:0000256" key="8">
    <source>
        <dbReference type="ARBA" id="ARBA00023136"/>
    </source>
</evidence>
<evidence type="ECO:0000256" key="9">
    <source>
        <dbReference type="ARBA" id="ARBA00037230"/>
    </source>
</evidence>
<dbReference type="InterPro" id="IPR003567">
    <property type="entry name" value="Cyt_c_biogenesis"/>
</dbReference>
<dbReference type="RefSeq" id="WP_132284394.1">
    <property type="nucleotide sequence ID" value="NZ_SKBM01000002.1"/>
</dbReference>
<evidence type="ECO:0000256" key="3">
    <source>
        <dbReference type="ARBA" id="ARBA00022475"/>
    </source>
</evidence>
<comment type="caution">
    <text evidence="13">The sequence shown here is derived from an EMBL/GenBank/DDBJ whole genome shotgun (WGS) entry which is preliminary data.</text>
</comment>
<evidence type="ECO:0000256" key="6">
    <source>
        <dbReference type="ARBA" id="ARBA00022748"/>
    </source>
</evidence>
<keyword evidence="7 10" id="KW-1133">Transmembrane helix</keyword>
<evidence type="ECO:0000259" key="12">
    <source>
        <dbReference type="Pfam" id="PF16327"/>
    </source>
</evidence>
<keyword evidence="6" id="KW-0201">Cytochrome c-type biogenesis</keyword>
<gene>
    <name evidence="13" type="ORF">EXY23_03015</name>
</gene>
<dbReference type="InterPro" id="IPR032523">
    <property type="entry name" value="CcmF_C"/>
</dbReference>
<reference evidence="13 14" key="1">
    <citation type="submission" date="2019-03" db="EMBL/GenBank/DDBJ databases">
        <title>Paracraurococcus aquatilis NE82 genome sequence.</title>
        <authorList>
            <person name="Zhao Y."/>
            <person name="Du Z."/>
        </authorList>
    </citation>
    <scope>NUCLEOTIDE SEQUENCE [LARGE SCALE GENOMIC DNA]</scope>
    <source>
        <strain evidence="13 14">NE82</strain>
    </source>
</reference>
<dbReference type="NCBIfam" id="TIGR00353">
    <property type="entry name" value="nrfE"/>
    <property type="match status" value="1"/>
</dbReference>
<feature type="transmembrane region" description="Helical" evidence="10">
    <location>
        <begin position="352"/>
        <end position="374"/>
    </location>
</feature>
<evidence type="ECO:0000256" key="2">
    <source>
        <dbReference type="ARBA" id="ARBA00009186"/>
    </source>
</evidence>
<feature type="transmembrane region" description="Helical" evidence="10">
    <location>
        <begin position="451"/>
        <end position="469"/>
    </location>
</feature>
<dbReference type="Pfam" id="PF16327">
    <property type="entry name" value="CcmF_C"/>
    <property type="match status" value="1"/>
</dbReference>
<feature type="transmembrane region" description="Helical" evidence="10">
    <location>
        <begin position="312"/>
        <end position="331"/>
    </location>
</feature>
<feature type="transmembrane region" description="Helical" evidence="10">
    <location>
        <begin position="207"/>
        <end position="229"/>
    </location>
</feature>
<feature type="transmembrane region" description="Helical" evidence="10">
    <location>
        <begin position="125"/>
        <end position="144"/>
    </location>
</feature>
<keyword evidence="3" id="KW-1003">Cell membrane</keyword>
<keyword evidence="5 10" id="KW-0812">Transmembrane</keyword>
<dbReference type="Pfam" id="PF01578">
    <property type="entry name" value="Cytochrom_C_asm"/>
    <property type="match status" value="1"/>
</dbReference>
<evidence type="ECO:0000259" key="11">
    <source>
        <dbReference type="Pfam" id="PF01578"/>
    </source>
</evidence>
<evidence type="ECO:0000313" key="14">
    <source>
        <dbReference type="Proteomes" id="UP000295023"/>
    </source>
</evidence>
<evidence type="ECO:0000256" key="1">
    <source>
        <dbReference type="ARBA" id="ARBA00004429"/>
    </source>
</evidence>
<keyword evidence="8 10" id="KW-0472">Membrane</keyword>